<dbReference type="EMBL" id="KE721111">
    <property type="protein sequence ID" value="ERF72262.1"/>
    <property type="molecule type" value="Genomic_DNA"/>
</dbReference>
<dbReference type="InterPro" id="IPR038967">
    <property type="entry name" value="Dsc4-like"/>
</dbReference>
<reference evidence="4" key="1">
    <citation type="journal article" date="2014" name="BMC Genomics">
        <title>Genome characteristics reveal the impact of lichenization on lichen-forming fungus Endocarpon pusillum Hedwig (Verrucariales, Ascomycota).</title>
        <authorList>
            <person name="Wang Y.-Y."/>
            <person name="Liu B."/>
            <person name="Zhang X.-Y."/>
            <person name="Zhou Q.-M."/>
            <person name="Zhang T."/>
            <person name="Li H."/>
            <person name="Yu Y.-F."/>
            <person name="Zhang X.-L."/>
            <person name="Hao X.-Y."/>
            <person name="Wang M."/>
            <person name="Wang L."/>
            <person name="Wei J.-C."/>
        </authorList>
    </citation>
    <scope>NUCLEOTIDE SEQUENCE [LARGE SCALE GENOMIC DNA]</scope>
    <source>
        <strain evidence="4">Z07020 / HMAS-L-300199</strain>
    </source>
</reference>
<feature type="region of interest" description="Disordered" evidence="1">
    <location>
        <begin position="606"/>
        <end position="695"/>
    </location>
</feature>
<dbReference type="Pfam" id="PF00271">
    <property type="entry name" value="Helicase_C"/>
    <property type="match status" value="1"/>
</dbReference>
<evidence type="ECO:0000313" key="4">
    <source>
        <dbReference type="Proteomes" id="UP000019373"/>
    </source>
</evidence>
<dbReference type="GeneID" id="19237203"/>
<dbReference type="GO" id="GO:0032933">
    <property type="term" value="P:SREBP signaling pathway"/>
    <property type="evidence" value="ECO:0007669"/>
    <property type="project" value="InterPro"/>
</dbReference>
<dbReference type="eggNOG" id="ENOG502S4TY">
    <property type="taxonomic scope" value="Eukaryota"/>
</dbReference>
<dbReference type="HOGENOM" id="CLU_379932_0_0_1"/>
<dbReference type="PANTHER" id="PTHR39405:SF1">
    <property type="entry name" value="DSC E3 UBIQUITIN LIGASE COMPLEX SUBUNIT 4"/>
    <property type="match status" value="1"/>
</dbReference>
<protein>
    <recommendedName>
        <fullName evidence="2">Helicase C-terminal domain-containing protein</fullName>
    </recommendedName>
</protein>
<sequence length="729" mass="81576">MNPAFPSAADDPLLVSAEDTDADVIDTPPTYDSQKRVKQVELLENLLRSFDALIYIELSALYYLDCAFGLLILHTIVQLFFLTERPPGLPAPPTRSALGAVIGSNLLCTLLHLLNARPEAGEASHFYLHGSIIIDFVGQLGPTSKWRLLCMDTLVLALQIGQLAMGIEKRRVQVAEKRTPGSTQDLDAEEAGIIRSESSRNEPHERLEGMELQELLGTAQTEHEAGSDQSSLHVLDEFYTGNTILTRLNVVDTISSELRGATTATDPAGGALSLPGLLVRWREHTLKLAGGGRSESDGSRSTSGPAITAQARRLLINTASTKLSRLELTLNKVNRTTLVGELEGFRTPQHNIDWVIDMIKRPGDPPTNTRMEKIAYLCEGSSKLRYQLLQIRETILRPKDASDIKSRKILGVEDCPYVGWSCELVLQALYINARVVHAGLPLEDHNSLIREFNDRNSKLDFLYIMYNVSGQGLNLDKVCAKVLVLCAAINAALMIQAWGRTIRVTQQYPVKIIRLTILNSHDQYRDSRQLRSLLVTLLNEANEEVRKAHASKEGSKLLKGRDVLPPENAADDVNRYELDSHGNILSGTVQDKLDLDIEMADALPSRQRRTRKAVERFVIEPENRRKSMKKSSKKSKRRVSRTDDDNFEEEEEYDDEDEDELSEYEDDGVEDDYSGTDSDQSKAEHNDELLDLGEQTDEVEAFSRSILADGKKRYTLQWTGMRKKSLTKI</sequence>
<evidence type="ECO:0000259" key="2">
    <source>
        <dbReference type="PROSITE" id="PS51194"/>
    </source>
</evidence>
<feature type="compositionally biased region" description="Acidic residues" evidence="1">
    <location>
        <begin position="645"/>
        <end position="674"/>
    </location>
</feature>
<organism evidence="3 4">
    <name type="scientific">Endocarpon pusillum (strain Z07020 / HMAS-L-300199)</name>
    <name type="common">Lichen-forming fungus</name>
    <dbReference type="NCBI Taxonomy" id="1263415"/>
    <lineage>
        <taxon>Eukaryota</taxon>
        <taxon>Fungi</taxon>
        <taxon>Dikarya</taxon>
        <taxon>Ascomycota</taxon>
        <taxon>Pezizomycotina</taxon>
        <taxon>Eurotiomycetes</taxon>
        <taxon>Chaetothyriomycetidae</taxon>
        <taxon>Verrucariales</taxon>
        <taxon>Verrucariaceae</taxon>
        <taxon>Endocarpon</taxon>
    </lineage>
</organism>
<keyword evidence="4" id="KW-1185">Reference proteome</keyword>
<dbReference type="Proteomes" id="UP000019373">
    <property type="component" value="Unassembled WGS sequence"/>
</dbReference>
<dbReference type="PANTHER" id="PTHR39405">
    <property type="entry name" value="DSC E3 UBIQUITIN LIGASE COMPLEX SUBUNIT 4"/>
    <property type="match status" value="1"/>
</dbReference>
<dbReference type="RefSeq" id="XP_007802107.1">
    <property type="nucleotide sequence ID" value="XM_007803916.1"/>
</dbReference>
<dbReference type="InterPro" id="IPR027417">
    <property type="entry name" value="P-loop_NTPase"/>
</dbReference>
<dbReference type="AlphaFoldDB" id="U1G4M1"/>
<evidence type="ECO:0000256" key="1">
    <source>
        <dbReference type="SAM" id="MobiDB-lite"/>
    </source>
</evidence>
<dbReference type="OrthoDB" id="5428737at2759"/>
<name>U1G4M1_ENDPU</name>
<dbReference type="PROSITE" id="PS51194">
    <property type="entry name" value="HELICASE_CTER"/>
    <property type="match status" value="1"/>
</dbReference>
<evidence type="ECO:0000313" key="3">
    <source>
        <dbReference type="EMBL" id="ERF72262.1"/>
    </source>
</evidence>
<dbReference type="SUPFAM" id="SSF52540">
    <property type="entry name" value="P-loop containing nucleoside triphosphate hydrolases"/>
    <property type="match status" value="1"/>
</dbReference>
<feature type="domain" description="Helicase C-terminal" evidence="2">
    <location>
        <begin position="383"/>
        <end position="553"/>
    </location>
</feature>
<accession>U1G4M1</accession>
<proteinExistence type="predicted"/>
<feature type="compositionally biased region" description="Basic and acidic residues" evidence="1">
    <location>
        <begin position="679"/>
        <end position="688"/>
    </location>
</feature>
<dbReference type="GO" id="GO:0044695">
    <property type="term" value="C:Dsc E3 ubiquitin ligase complex"/>
    <property type="evidence" value="ECO:0007669"/>
    <property type="project" value="InterPro"/>
</dbReference>
<feature type="region of interest" description="Disordered" evidence="1">
    <location>
        <begin position="175"/>
        <end position="206"/>
    </location>
</feature>
<feature type="compositionally biased region" description="Basic residues" evidence="1">
    <location>
        <begin position="626"/>
        <end position="639"/>
    </location>
</feature>
<gene>
    <name evidence="3" type="ORF">EPUS_02149</name>
</gene>
<dbReference type="Gene3D" id="3.40.50.300">
    <property type="entry name" value="P-loop containing nucleotide triphosphate hydrolases"/>
    <property type="match status" value="1"/>
</dbReference>
<dbReference type="InterPro" id="IPR013715">
    <property type="entry name" value="DUF1746"/>
</dbReference>
<dbReference type="Pfam" id="PF08508">
    <property type="entry name" value="DUF1746"/>
    <property type="match status" value="1"/>
</dbReference>
<feature type="compositionally biased region" description="Basic and acidic residues" evidence="1">
    <location>
        <begin position="197"/>
        <end position="206"/>
    </location>
</feature>
<dbReference type="GO" id="GO:0005783">
    <property type="term" value="C:endoplasmic reticulum"/>
    <property type="evidence" value="ECO:0007669"/>
    <property type="project" value="TreeGrafter"/>
</dbReference>
<dbReference type="InterPro" id="IPR001650">
    <property type="entry name" value="Helicase_C-like"/>
</dbReference>
<feature type="compositionally biased region" description="Basic and acidic residues" evidence="1">
    <location>
        <begin position="612"/>
        <end position="625"/>
    </location>
</feature>